<feature type="region of interest" description="Disordered" evidence="1">
    <location>
        <begin position="122"/>
        <end position="142"/>
    </location>
</feature>
<name>G0TRE7_TRYVY</name>
<dbReference type="AlphaFoldDB" id="G0TRE7"/>
<reference evidence="3" key="1">
    <citation type="journal article" date="2012" name="Proc. Natl. Acad. Sci. U.S.A.">
        <title>Antigenic diversity is generated by distinct evolutionary mechanisms in African trypanosome species.</title>
        <authorList>
            <person name="Jackson A.P."/>
            <person name="Berry A."/>
            <person name="Aslett M."/>
            <person name="Allison H.C."/>
            <person name="Burton P."/>
            <person name="Vavrova-Anderson J."/>
            <person name="Brown R."/>
            <person name="Browne H."/>
            <person name="Corton N."/>
            <person name="Hauser H."/>
            <person name="Gamble J."/>
            <person name="Gilderthorp R."/>
            <person name="Marcello L."/>
            <person name="McQuillan J."/>
            <person name="Otto T.D."/>
            <person name="Quail M.A."/>
            <person name="Sanders M.J."/>
            <person name="van Tonder A."/>
            <person name="Ginger M.L."/>
            <person name="Field M.C."/>
            <person name="Barry J.D."/>
            <person name="Hertz-Fowler C."/>
            <person name="Berriman M."/>
        </authorList>
    </citation>
    <scope>NUCLEOTIDE SEQUENCE</scope>
    <source>
        <strain evidence="3">Y486</strain>
    </source>
</reference>
<evidence type="ECO:0000259" key="2">
    <source>
        <dbReference type="Pfam" id="PF24779"/>
    </source>
</evidence>
<evidence type="ECO:0000313" key="3">
    <source>
        <dbReference type="EMBL" id="CCC46511.1"/>
    </source>
</evidence>
<accession>G0TRE7</accession>
<proteinExistence type="predicted"/>
<feature type="region of interest" description="Disordered" evidence="1">
    <location>
        <begin position="293"/>
        <end position="329"/>
    </location>
</feature>
<evidence type="ECO:0000256" key="1">
    <source>
        <dbReference type="SAM" id="MobiDB-lite"/>
    </source>
</evidence>
<feature type="domain" description="UTP23 sensor motif region" evidence="2">
    <location>
        <begin position="349"/>
        <end position="364"/>
    </location>
</feature>
<dbReference type="EMBL" id="HE573017">
    <property type="protein sequence ID" value="CCC46511.1"/>
    <property type="molecule type" value="Genomic_DNA"/>
</dbReference>
<dbReference type="Pfam" id="PF24779">
    <property type="entry name" value="UTP23_sensor"/>
    <property type="match status" value="1"/>
</dbReference>
<gene>
    <name evidence="3" type="ORF">TVY486_0101590</name>
</gene>
<sequence length="381" mass="40309">MKRRVLRAHANKRCLRLISAEHGLLLDTYNVLCDASFLRAFCISFGTSGASNKVGGNGTGADGKNRMVPSRALQALMYETFAAATSHAAHADVDPSACKKPKGIALTLCYLPETATTLRRLVQQQGQQGGGKASRGKRKGKNTCSSAVADSLLSGLECIAYGRDANAPEMRNEGKAIAKFIADVSRGVGDEVYSLMGRKNAHCFFVATQSHDVRRLLPESTALMRLTTSPVALWIERNGNTFCYNDAHGGSNDACVGGTRTTSRENRNAGLAAKGKSLSAADLAFMHHLSPHLVPGASTSKRRRLEAVGKPSHSDANSSECGGGGTAPGGNTVVAAVRAVKRGGGIFARKKAKGPNPLSVKKKRVRECVRVCSDSAGRKRT</sequence>
<dbReference type="InterPro" id="IPR057776">
    <property type="entry name" value="UTP23_sensor"/>
</dbReference>
<organism evidence="3">
    <name type="scientific">Trypanosoma vivax (strain Y486)</name>
    <dbReference type="NCBI Taxonomy" id="1055687"/>
    <lineage>
        <taxon>Eukaryota</taxon>
        <taxon>Discoba</taxon>
        <taxon>Euglenozoa</taxon>
        <taxon>Kinetoplastea</taxon>
        <taxon>Metakinetoplastina</taxon>
        <taxon>Trypanosomatida</taxon>
        <taxon>Trypanosomatidae</taxon>
        <taxon>Trypanosoma</taxon>
        <taxon>Duttonella</taxon>
    </lineage>
</organism>
<dbReference type="VEuPathDB" id="TriTrypDB:TvY486_0101590"/>
<protein>
    <recommendedName>
        <fullName evidence="2">UTP23 sensor motif region domain-containing protein</fullName>
    </recommendedName>
</protein>